<keyword evidence="2" id="KW-1185">Reference proteome</keyword>
<evidence type="ECO:0000313" key="2">
    <source>
        <dbReference type="Proteomes" id="UP000198771"/>
    </source>
</evidence>
<dbReference type="STRING" id="617002.SAMN05660653_01012"/>
<protein>
    <submittedName>
        <fullName evidence="1">Uncharacterized protein</fullName>
    </submittedName>
</protein>
<organism evidence="1 2">
    <name type="scientific">Desulfonatronum thiosulfatophilum</name>
    <dbReference type="NCBI Taxonomy" id="617002"/>
    <lineage>
        <taxon>Bacteria</taxon>
        <taxon>Pseudomonadati</taxon>
        <taxon>Thermodesulfobacteriota</taxon>
        <taxon>Desulfovibrionia</taxon>
        <taxon>Desulfovibrionales</taxon>
        <taxon>Desulfonatronaceae</taxon>
        <taxon>Desulfonatronum</taxon>
    </lineage>
</organism>
<dbReference type="AlphaFoldDB" id="A0A1G6BKM5"/>
<evidence type="ECO:0000313" key="1">
    <source>
        <dbReference type="EMBL" id="SDB21135.1"/>
    </source>
</evidence>
<dbReference type="RefSeq" id="WP_092118096.1">
    <property type="nucleotide sequence ID" value="NZ_FMXO01000005.1"/>
</dbReference>
<dbReference type="EMBL" id="FMXO01000005">
    <property type="protein sequence ID" value="SDB21135.1"/>
    <property type="molecule type" value="Genomic_DNA"/>
</dbReference>
<reference evidence="1 2" key="1">
    <citation type="submission" date="2016-10" db="EMBL/GenBank/DDBJ databases">
        <authorList>
            <person name="de Groot N.N."/>
        </authorList>
    </citation>
    <scope>NUCLEOTIDE SEQUENCE [LARGE SCALE GENOMIC DNA]</scope>
    <source>
        <strain evidence="1 2">ASO4-2</strain>
    </source>
</reference>
<proteinExistence type="predicted"/>
<gene>
    <name evidence="1" type="ORF">SAMN05660653_01012</name>
</gene>
<accession>A0A1G6BKM5</accession>
<sequence>MRSVLHGVLLIAVILLIHGCTHRHGTLPVLSQIPVPTAYPLRAQQKMQAMHHWEVLADDVAGRVHKSLERHVMERQFPIYVAPSGTTPFAKSFHSLLITRLVERNIAVTGSFSNAMILSFDLDMVRHGDRFVRTGSGLYKALAPDVFVQRASLLTPDGHGALINQALMRSAEADVDAGVYTSNLPRTEVMITSSLLFDDDFLMRDTSIYYINDSEWWHYKQHILPREPGVVTFHLVDR</sequence>
<dbReference type="OrthoDB" id="5422230at2"/>
<dbReference type="Proteomes" id="UP000198771">
    <property type="component" value="Unassembled WGS sequence"/>
</dbReference>
<name>A0A1G6BKM5_9BACT</name>